<evidence type="ECO:0000259" key="1">
    <source>
        <dbReference type="Pfam" id="PF03551"/>
    </source>
</evidence>
<organism evidence="2 3">
    <name type="scientific">Marinoscillum furvescens DSM 4134</name>
    <dbReference type="NCBI Taxonomy" id="1122208"/>
    <lineage>
        <taxon>Bacteria</taxon>
        <taxon>Pseudomonadati</taxon>
        <taxon>Bacteroidota</taxon>
        <taxon>Cytophagia</taxon>
        <taxon>Cytophagales</taxon>
        <taxon>Reichenbachiellaceae</taxon>
        <taxon>Marinoscillum</taxon>
    </lineage>
</organism>
<comment type="caution">
    <text evidence="2">The sequence shown here is derived from an EMBL/GenBank/DDBJ whole genome shotgun (WGS) entry which is preliminary data.</text>
</comment>
<dbReference type="Gene3D" id="1.10.10.10">
    <property type="entry name" value="Winged helix-like DNA-binding domain superfamily/Winged helix DNA-binding domain"/>
    <property type="match status" value="1"/>
</dbReference>
<dbReference type="InterPro" id="IPR036388">
    <property type="entry name" value="WH-like_DNA-bd_sf"/>
</dbReference>
<dbReference type="InterPro" id="IPR036390">
    <property type="entry name" value="WH_DNA-bd_sf"/>
</dbReference>
<keyword evidence="3" id="KW-1185">Reference proteome</keyword>
<dbReference type="OrthoDB" id="962642at2"/>
<name>A0A3D9L8G1_MARFU</name>
<protein>
    <submittedName>
        <fullName evidence="2">PadR family transcriptional regulator</fullName>
    </submittedName>
</protein>
<accession>A0A3D9L8G1</accession>
<dbReference type="Pfam" id="PF03551">
    <property type="entry name" value="PadR"/>
    <property type="match status" value="1"/>
</dbReference>
<proteinExistence type="predicted"/>
<evidence type="ECO:0000313" key="2">
    <source>
        <dbReference type="EMBL" id="REE01775.1"/>
    </source>
</evidence>
<gene>
    <name evidence="2" type="ORF">C7460_103292</name>
</gene>
<dbReference type="InterPro" id="IPR005149">
    <property type="entry name" value="Tscrpt_reg_PadR_N"/>
</dbReference>
<dbReference type="AlphaFoldDB" id="A0A3D9L8G1"/>
<dbReference type="SUPFAM" id="SSF46785">
    <property type="entry name" value="Winged helix' DNA-binding domain"/>
    <property type="match status" value="1"/>
</dbReference>
<sequence>MKKETIGELEELVLLTVGVLMKDAYAVTILDELTEQAGRKIDITAIHSVLRRLEKKGFVVSEMRGATAERGGRRKRYFTLTPAGRAVLDDSMAVRTALYHRLPKLTFSTI</sequence>
<dbReference type="Proteomes" id="UP000256779">
    <property type="component" value="Unassembled WGS sequence"/>
</dbReference>
<evidence type="ECO:0000313" key="3">
    <source>
        <dbReference type="Proteomes" id="UP000256779"/>
    </source>
</evidence>
<dbReference type="RefSeq" id="WP_115867049.1">
    <property type="nucleotide sequence ID" value="NZ_QREG01000003.1"/>
</dbReference>
<feature type="domain" description="Transcription regulator PadR N-terminal" evidence="1">
    <location>
        <begin position="22"/>
        <end position="89"/>
    </location>
</feature>
<reference evidence="2 3" key="1">
    <citation type="submission" date="2018-07" db="EMBL/GenBank/DDBJ databases">
        <title>Genomic Encyclopedia of Type Strains, Phase IV (KMG-IV): sequencing the most valuable type-strain genomes for metagenomic binning, comparative biology and taxonomic classification.</title>
        <authorList>
            <person name="Goeker M."/>
        </authorList>
    </citation>
    <scope>NUCLEOTIDE SEQUENCE [LARGE SCALE GENOMIC DNA]</scope>
    <source>
        <strain evidence="2 3">DSM 4134</strain>
    </source>
</reference>
<dbReference type="EMBL" id="QREG01000003">
    <property type="protein sequence ID" value="REE01775.1"/>
    <property type="molecule type" value="Genomic_DNA"/>
</dbReference>